<accession>A0A0S4UWK1</accession>
<protein>
    <submittedName>
        <fullName evidence="1">Uncharacterized protein</fullName>
    </submittedName>
</protein>
<evidence type="ECO:0000313" key="1">
    <source>
        <dbReference type="EMBL" id="CUV26667.1"/>
    </source>
</evidence>
<dbReference type="EMBL" id="LN899823">
    <property type="protein sequence ID" value="CUV26667.1"/>
    <property type="molecule type" value="Genomic_DNA"/>
</dbReference>
<gene>
    <name evidence="1" type="ORF">RUN1744_v1_2150001</name>
</gene>
<sequence>MVDGDAVLNAGTREGWADTADI</sequence>
<organism evidence="1">
    <name type="scientific">Ralstonia solanacearum</name>
    <name type="common">Pseudomonas solanacearum</name>
    <dbReference type="NCBI Taxonomy" id="305"/>
    <lineage>
        <taxon>Bacteria</taxon>
        <taxon>Pseudomonadati</taxon>
        <taxon>Pseudomonadota</taxon>
        <taxon>Betaproteobacteria</taxon>
        <taxon>Burkholderiales</taxon>
        <taxon>Burkholderiaceae</taxon>
        <taxon>Ralstonia</taxon>
        <taxon>Ralstonia solanacearum species complex</taxon>
    </lineage>
</organism>
<proteinExistence type="predicted"/>
<name>A0A0S4UWK1_RALSL</name>
<reference evidence="1" key="1">
    <citation type="submission" date="2015-10" db="EMBL/GenBank/DDBJ databases">
        <authorList>
            <person name="Gilbert D.G."/>
        </authorList>
    </citation>
    <scope>NUCLEOTIDE SEQUENCE</scope>
    <source>
        <strain evidence="1">Phyl III-seqv23</strain>
    </source>
</reference>
<dbReference type="AlphaFoldDB" id="A0A0S4UWK1"/>